<keyword evidence="4" id="KW-1185">Reference proteome</keyword>
<proteinExistence type="predicted"/>
<evidence type="ECO:0000313" key="4">
    <source>
        <dbReference type="Proteomes" id="UP000507245"/>
    </source>
</evidence>
<reference evidence="4" key="1">
    <citation type="journal article" date="2020" name="Genome Biol.">
        <title>Gamete binning: chromosome-level and haplotype-resolved genome assembly enabled by high-throughput single-cell sequencing of gamete genomes.</title>
        <authorList>
            <person name="Campoy J.A."/>
            <person name="Sun H."/>
            <person name="Goel M."/>
            <person name="Jiao W.-B."/>
            <person name="Folz-Donahue K."/>
            <person name="Wang N."/>
            <person name="Rubio M."/>
            <person name="Liu C."/>
            <person name="Kukat C."/>
            <person name="Ruiz D."/>
            <person name="Huettel B."/>
            <person name="Schneeberger K."/>
        </authorList>
    </citation>
    <scope>NUCLEOTIDE SEQUENCE [LARGE SCALE GENOMIC DNA]</scope>
    <source>
        <strain evidence="4">cv. Rojo Pasion</strain>
    </source>
</reference>
<evidence type="ECO:0000313" key="1">
    <source>
        <dbReference type="EMBL" id="CAB4272369.1"/>
    </source>
</evidence>
<evidence type="ECO:0000313" key="3">
    <source>
        <dbReference type="Proteomes" id="UP000507222"/>
    </source>
</evidence>
<dbReference type="Proteomes" id="UP000507222">
    <property type="component" value="Unassembled WGS sequence"/>
</dbReference>
<dbReference type="EMBL" id="CAEKKB010000003">
    <property type="protein sequence ID" value="CAB4302888.1"/>
    <property type="molecule type" value="Genomic_DNA"/>
</dbReference>
<dbReference type="EMBL" id="CAEKDK010000003">
    <property type="protein sequence ID" value="CAB4272369.1"/>
    <property type="molecule type" value="Genomic_DNA"/>
</dbReference>
<protein>
    <submittedName>
        <fullName evidence="2">Uncharacterized protein</fullName>
    </submittedName>
</protein>
<evidence type="ECO:0000313" key="2">
    <source>
        <dbReference type="EMBL" id="CAB4302888.1"/>
    </source>
</evidence>
<reference evidence="2 3" key="2">
    <citation type="submission" date="2020-05" db="EMBL/GenBank/DDBJ databases">
        <authorList>
            <person name="Campoy J."/>
            <person name="Schneeberger K."/>
            <person name="Spophaly S."/>
        </authorList>
    </citation>
    <scope>NUCLEOTIDE SEQUENCE [LARGE SCALE GENOMIC DNA]</scope>
    <source>
        <strain evidence="2">PruArmRojPasFocal</strain>
    </source>
</reference>
<name>A0A6J5WWY3_PRUAR</name>
<dbReference type="Proteomes" id="UP000507245">
    <property type="component" value="Unassembled WGS sequence"/>
</dbReference>
<gene>
    <name evidence="1" type="ORF">CURHAP_LOCUS18957</name>
    <name evidence="2" type="ORF">ORAREDHAP_LOCUS18787</name>
</gene>
<organism evidence="2 4">
    <name type="scientific">Prunus armeniaca</name>
    <name type="common">Apricot</name>
    <name type="synonym">Armeniaca vulgaris</name>
    <dbReference type="NCBI Taxonomy" id="36596"/>
    <lineage>
        <taxon>Eukaryota</taxon>
        <taxon>Viridiplantae</taxon>
        <taxon>Streptophyta</taxon>
        <taxon>Embryophyta</taxon>
        <taxon>Tracheophyta</taxon>
        <taxon>Spermatophyta</taxon>
        <taxon>Magnoliopsida</taxon>
        <taxon>eudicotyledons</taxon>
        <taxon>Gunneridae</taxon>
        <taxon>Pentapetalae</taxon>
        <taxon>rosids</taxon>
        <taxon>fabids</taxon>
        <taxon>Rosales</taxon>
        <taxon>Rosaceae</taxon>
        <taxon>Amygdaloideae</taxon>
        <taxon>Amygdaleae</taxon>
        <taxon>Prunus</taxon>
    </lineage>
</organism>
<sequence>MHGLRAQRWCIVIGPQAADVGGRPLTKAGNQDATKSCEILLMSSDVDSLQVKLESNKAWPTFLEL</sequence>
<accession>A0A6J5WWY3</accession>
<dbReference type="AlphaFoldDB" id="A0A6J5WWY3"/>